<organism evidence="4 5">
    <name type="scientific">Limulus polyphemus</name>
    <name type="common">Atlantic horseshoe crab</name>
    <dbReference type="NCBI Taxonomy" id="6850"/>
    <lineage>
        <taxon>Eukaryota</taxon>
        <taxon>Metazoa</taxon>
        <taxon>Ecdysozoa</taxon>
        <taxon>Arthropoda</taxon>
        <taxon>Chelicerata</taxon>
        <taxon>Merostomata</taxon>
        <taxon>Xiphosura</taxon>
        <taxon>Limulidae</taxon>
        <taxon>Limulus</taxon>
    </lineage>
</organism>
<sequence>MVNGYQKKLRWASFAICYIIWQLSLPSGMAAHEWELKMIGDACSSDEECADFFSVCANGICSCDTAYRKMHFFSVTACNEERKLGDLCTSDKACTIPHSHCFMNTCVCKSGYIKELLSTQYSCTKYEVENHDITTLETNSSPKFEHLKLGFSKWPFIAAIVVALLILAICIYLCLRRPR</sequence>
<dbReference type="RefSeq" id="XP_013787683.1">
    <property type="nucleotide sequence ID" value="XM_013932229.2"/>
</dbReference>
<evidence type="ECO:0000259" key="3">
    <source>
        <dbReference type="Pfam" id="PF01683"/>
    </source>
</evidence>
<evidence type="ECO:0000313" key="4">
    <source>
        <dbReference type="Proteomes" id="UP000694941"/>
    </source>
</evidence>
<accession>A0ABM1BSA2</accession>
<proteinExistence type="predicted"/>
<name>A0ABM1BSA2_LIMPO</name>
<feature type="chain" id="PRO_5046847307" evidence="2">
    <location>
        <begin position="32"/>
        <end position="179"/>
    </location>
</feature>
<reference evidence="5" key="1">
    <citation type="submission" date="2025-08" db="UniProtKB">
        <authorList>
            <consortium name="RefSeq"/>
        </authorList>
    </citation>
    <scope>IDENTIFICATION</scope>
    <source>
        <tissue evidence="5">Muscle</tissue>
    </source>
</reference>
<feature type="domain" description="EB" evidence="3">
    <location>
        <begin position="76"/>
        <end position="115"/>
    </location>
</feature>
<dbReference type="Pfam" id="PF01683">
    <property type="entry name" value="EB"/>
    <property type="match status" value="2"/>
</dbReference>
<feature type="transmembrane region" description="Helical" evidence="1">
    <location>
        <begin position="154"/>
        <end position="175"/>
    </location>
</feature>
<gene>
    <name evidence="5" type="primary">LOC106471617</name>
</gene>
<feature type="domain" description="EB" evidence="3">
    <location>
        <begin position="38"/>
        <end position="69"/>
    </location>
</feature>
<feature type="signal peptide" evidence="2">
    <location>
        <begin position="1"/>
        <end position="31"/>
    </location>
</feature>
<keyword evidence="4" id="KW-1185">Reference proteome</keyword>
<keyword evidence="1" id="KW-1133">Transmembrane helix</keyword>
<evidence type="ECO:0000313" key="5">
    <source>
        <dbReference type="RefSeq" id="XP_013787683.1"/>
    </source>
</evidence>
<evidence type="ECO:0000256" key="1">
    <source>
        <dbReference type="SAM" id="Phobius"/>
    </source>
</evidence>
<keyword evidence="1" id="KW-0472">Membrane</keyword>
<protein>
    <submittedName>
        <fullName evidence="5">Uncharacterized protein LOC106471617</fullName>
    </submittedName>
</protein>
<feature type="non-terminal residue" evidence="5">
    <location>
        <position position="179"/>
    </location>
</feature>
<evidence type="ECO:0000256" key="2">
    <source>
        <dbReference type="SAM" id="SignalP"/>
    </source>
</evidence>
<keyword evidence="1" id="KW-0812">Transmembrane</keyword>
<dbReference type="InterPro" id="IPR006149">
    <property type="entry name" value="EB_dom"/>
</dbReference>
<dbReference type="Proteomes" id="UP000694941">
    <property type="component" value="Unplaced"/>
</dbReference>
<dbReference type="GeneID" id="106471617"/>
<keyword evidence="2" id="KW-0732">Signal</keyword>